<dbReference type="EMBL" id="KQ435007">
    <property type="protein sequence ID" value="KZC13438.1"/>
    <property type="molecule type" value="Genomic_DNA"/>
</dbReference>
<dbReference type="PANTHER" id="PTHR11008:SF39">
    <property type="entry name" value="CIRCADIAN CLOCK-CONTROLLED PROTEIN-LIKE PROTEIN"/>
    <property type="match status" value="1"/>
</dbReference>
<evidence type="ECO:0000256" key="3">
    <source>
        <dbReference type="ARBA" id="ARBA00060902"/>
    </source>
</evidence>
<dbReference type="InterPro" id="IPR010562">
    <property type="entry name" value="Haemolymph_juvenile_hormone-bd"/>
</dbReference>
<dbReference type="InterPro" id="IPR038606">
    <property type="entry name" value="To_sf"/>
</dbReference>
<dbReference type="PANTHER" id="PTHR11008">
    <property type="entry name" value="PROTEIN TAKEOUT-LIKE PROTEIN"/>
    <property type="match status" value="1"/>
</dbReference>
<dbReference type="FunFam" id="3.15.10.30:FF:000001">
    <property type="entry name" value="Takeout-like protein 1"/>
    <property type="match status" value="1"/>
</dbReference>
<name>A0A154PQB1_DUFNO</name>
<dbReference type="AlphaFoldDB" id="A0A154PQB1"/>
<evidence type="ECO:0000313" key="5">
    <source>
        <dbReference type="Proteomes" id="UP000076502"/>
    </source>
</evidence>
<keyword evidence="1" id="KW-0732">Signal</keyword>
<gene>
    <name evidence="4" type="ORF">WN55_04989</name>
</gene>
<keyword evidence="5" id="KW-1185">Reference proteome</keyword>
<evidence type="ECO:0000256" key="2">
    <source>
        <dbReference type="ARBA" id="ARBA00023108"/>
    </source>
</evidence>
<dbReference type="SMART" id="SM00700">
    <property type="entry name" value="JHBP"/>
    <property type="match status" value="1"/>
</dbReference>
<reference evidence="4 5" key="1">
    <citation type="submission" date="2015-07" db="EMBL/GenBank/DDBJ databases">
        <title>The genome of Dufourea novaeangliae.</title>
        <authorList>
            <person name="Pan H."/>
            <person name="Kapheim K."/>
        </authorList>
    </citation>
    <scope>NUCLEOTIDE SEQUENCE [LARGE SCALE GENOMIC DNA]</scope>
    <source>
        <strain evidence="4">0120121106</strain>
        <tissue evidence="4">Whole body</tissue>
    </source>
</reference>
<organism evidence="4 5">
    <name type="scientific">Dufourea novaeangliae</name>
    <name type="common">Sweat bee</name>
    <dbReference type="NCBI Taxonomy" id="178035"/>
    <lineage>
        <taxon>Eukaryota</taxon>
        <taxon>Metazoa</taxon>
        <taxon>Ecdysozoa</taxon>
        <taxon>Arthropoda</taxon>
        <taxon>Hexapoda</taxon>
        <taxon>Insecta</taxon>
        <taxon>Pterygota</taxon>
        <taxon>Neoptera</taxon>
        <taxon>Endopterygota</taxon>
        <taxon>Hymenoptera</taxon>
        <taxon>Apocrita</taxon>
        <taxon>Aculeata</taxon>
        <taxon>Apoidea</taxon>
        <taxon>Anthophila</taxon>
        <taxon>Halictidae</taxon>
        <taxon>Rophitinae</taxon>
        <taxon>Dufourea</taxon>
    </lineage>
</organism>
<accession>A0A154PQB1</accession>
<keyword evidence="2" id="KW-0090">Biological rhythms</keyword>
<evidence type="ECO:0000256" key="1">
    <source>
        <dbReference type="ARBA" id="ARBA00022729"/>
    </source>
</evidence>
<dbReference type="Pfam" id="PF06585">
    <property type="entry name" value="JHBP"/>
    <property type="match status" value="1"/>
</dbReference>
<evidence type="ECO:0000313" key="4">
    <source>
        <dbReference type="EMBL" id="KZC13438.1"/>
    </source>
</evidence>
<comment type="similarity">
    <text evidence="3">Belongs to the TO family.</text>
</comment>
<dbReference type="GO" id="GO:0007623">
    <property type="term" value="P:circadian rhythm"/>
    <property type="evidence" value="ECO:0007669"/>
    <property type="project" value="UniProtKB-ARBA"/>
</dbReference>
<sequence length="231" mass="26159">MIVITAPYIKPCKKSDPDINKCIGRSIEQLRDKLAAGIPELDAPAIEPLYLKEIRLLRGPVGARLDVNLTDLQVSGPSSFKIRDLKADVENVKFTFKVSFDRLSFQGKYQIDARILLLRLAGEGDLTGTFTEYDSDVVLRARKVFRDDDTYLNFERMKINIKIGKANLHFSNLFREDSILGTASNELLNNNNALLLEEIRPVLESSLSELFTNVANKITKSFTYKELFPEN</sequence>
<protein>
    <submittedName>
        <fullName evidence="4">Protein takeout</fullName>
    </submittedName>
</protein>
<dbReference type="Gene3D" id="3.15.10.30">
    <property type="entry name" value="Haemolymph juvenile hormone binding protein"/>
    <property type="match status" value="1"/>
</dbReference>
<dbReference type="STRING" id="178035.A0A154PQB1"/>
<proteinExistence type="inferred from homology"/>
<dbReference type="GO" id="GO:0005615">
    <property type="term" value="C:extracellular space"/>
    <property type="evidence" value="ECO:0007669"/>
    <property type="project" value="TreeGrafter"/>
</dbReference>
<dbReference type="OrthoDB" id="8179031at2759"/>
<dbReference type="Proteomes" id="UP000076502">
    <property type="component" value="Unassembled WGS sequence"/>
</dbReference>